<keyword evidence="1" id="KW-1133">Transmembrane helix</keyword>
<gene>
    <name evidence="2" type="ORF">HPB51_015811</name>
</gene>
<evidence type="ECO:0000313" key="3">
    <source>
        <dbReference type="Proteomes" id="UP000821866"/>
    </source>
</evidence>
<protein>
    <recommendedName>
        <fullName evidence="4">Monocarboxylate transporter</fullName>
    </recommendedName>
</protein>
<sequence>MSCLVNLFSPQPDSGIHHGDDSAYEFKCPSSVNRSSNATGPDGRLSWTIAVTCFVINFIASGFYRCTGLFFSSIMETFGASRGDASFPVSLYGAFYYVTGNVAYPCLFHTFLAVLPLSYLLLLY</sequence>
<evidence type="ECO:0000256" key="1">
    <source>
        <dbReference type="SAM" id="Phobius"/>
    </source>
</evidence>
<keyword evidence="3" id="KW-1185">Reference proteome</keyword>
<dbReference type="EMBL" id="JABSTU010000001">
    <property type="protein sequence ID" value="KAH8041449.1"/>
    <property type="molecule type" value="Genomic_DNA"/>
</dbReference>
<dbReference type="Proteomes" id="UP000821866">
    <property type="component" value="Chromosome 1"/>
</dbReference>
<keyword evidence="1" id="KW-0472">Membrane</keyword>
<feature type="transmembrane region" description="Helical" evidence="1">
    <location>
        <begin position="102"/>
        <end position="122"/>
    </location>
</feature>
<dbReference type="VEuPathDB" id="VectorBase:LOC119168719"/>
<keyword evidence="1" id="KW-0812">Transmembrane</keyword>
<organism evidence="2 3">
    <name type="scientific">Rhipicephalus microplus</name>
    <name type="common">Cattle tick</name>
    <name type="synonym">Boophilus microplus</name>
    <dbReference type="NCBI Taxonomy" id="6941"/>
    <lineage>
        <taxon>Eukaryota</taxon>
        <taxon>Metazoa</taxon>
        <taxon>Ecdysozoa</taxon>
        <taxon>Arthropoda</taxon>
        <taxon>Chelicerata</taxon>
        <taxon>Arachnida</taxon>
        <taxon>Acari</taxon>
        <taxon>Parasitiformes</taxon>
        <taxon>Ixodida</taxon>
        <taxon>Ixodoidea</taxon>
        <taxon>Ixodidae</taxon>
        <taxon>Rhipicephalinae</taxon>
        <taxon>Rhipicephalus</taxon>
        <taxon>Boophilus</taxon>
    </lineage>
</organism>
<dbReference type="InterPro" id="IPR036259">
    <property type="entry name" value="MFS_trans_sf"/>
</dbReference>
<proteinExistence type="predicted"/>
<dbReference type="SUPFAM" id="SSF103473">
    <property type="entry name" value="MFS general substrate transporter"/>
    <property type="match status" value="1"/>
</dbReference>
<comment type="caution">
    <text evidence="2">The sequence shown here is derived from an EMBL/GenBank/DDBJ whole genome shotgun (WGS) entry which is preliminary data.</text>
</comment>
<accession>A0A9J6F4E5</accession>
<feature type="transmembrane region" description="Helical" evidence="1">
    <location>
        <begin position="45"/>
        <end position="64"/>
    </location>
</feature>
<reference evidence="2" key="2">
    <citation type="submission" date="2021-09" db="EMBL/GenBank/DDBJ databases">
        <authorList>
            <person name="Jia N."/>
            <person name="Wang J."/>
            <person name="Shi W."/>
            <person name="Du L."/>
            <person name="Sun Y."/>
            <person name="Zhan W."/>
            <person name="Jiang J."/>
            <person name="Wang Q."/>
            <person name="Zhang B."/>
            <person name="Ji P."/>
            <person name="Sakyi L.B."/>
            <person name="Cui X."/>
            <person name="Yuan T."/>
            <person name="Jiang B."/>
            <person name="Yang W."/>
            <person name="Lam T.T.-Y."/>
            <person name="Chang Q."/>
            <person name="Ding S."/>
            <person name="Wang X."/>
            <person name="Zhu J."/>
            <person name="Ruan X."/>
            <person name="Zhao L."/>
            <person name="Wei J."/>
            <person name="Que T."/>
            <person name="Du C."/>
            <person name="Cheng J."/>
            <person name="Dai P."/>
            <person name="Han X."/>
            <person name="Huang E."/>
            <person name="Gao Y."/>
            <person name="Liu J."/>
            <person name="Shao H."/>
            <person name="Ye R."/>
            <person name="Li L."/>
            <person name="Wei W."/>
            <person name="Wang X."/>
            <person name="Wang C."/>
            <person name="Huo Q."/>
            <person name="Li W."/>
            <person name="Guo W."/>
            <person name="Chen H."/>
            <person name="Chen S."/>
            <person name="Zhou L."/>
            <person name="Zhou L."/>
            <person name="Ni X."/>
            <person name="Tian J."/>
            <person name="Zhou Y."/>
            <person name="Sheng Y."/>
            <person name="Liu T."/>
            <person name="Pan Y."/>
            <person name="Xia L."/>
            <person name="Li J."/>
            <person name="Zhao F."/>
            <person name="Cao W."/>
        </authorList>
    </citation>
    <scope>NUCLEOTIDE SEQUENCE</scope>
    <source>
        <strain evidence="2">Rmic-2018</strain>
        <tissue evidence="2">Larvae</tissue>
    </source>
</reference>
<evidence type="ECO:0008006" key="4">
    <source>
        <dbReference type="Google" id="ProtNLM"/>
    </source>
</evidence>
<reference evidence="2" key="1">
    <citation type="journal article" date="2020" name="Cell">
        <title>Large-Scale Comparative Analyses of Tick Genomes Elucidate Their Genetic Diversity and Vector Capacities.</title>
        <authorList>
            <consortium name="Tick Genome and Microbiome Consortium (TIGMIC)"/>
            <person name="Jia N."/>
            <person name="Wang J."/>
            <person name="Shi W."/>
            <person name="Du L."/>
            <person name="Sun Y."/>
            <person name="Zhan W."/>
            <person name="Jiang J.F."/>
            <person name="Wang Q."/>
            <person name="Zhang B."/>
            <person name="Ji P."/>
            <person name="Bell-Sakyi L."/>
            <person name="Cui X.M."/>
            <person name="Yuan T.T."/>
            <person name="Jiang B.G."/>
            <person name="Yang W.F."/>
            <person name="Lam T.T."/>
            <person name="Chang Q.C."/>
            <person name="Ding S.J."/>
            <person name="Wang X.J."/>
            <person name="Zhu J.G."/>
            <person name="Ruan X.D."/>
            <person name="Zhao L."/>
            <person name="Wei J.T."/>
            <person name="Ye R.Z."/>
            <person name="Que T.C."/>
            <person name="Du C.H."/>
            <person name="Zhou Y.H."/>
            <person name="Cheng J.X."/>
            <person name="Dai P.F."/>
            <person name="Guo W.B."/>
            <person name="Han X.H."/>
            <person name="Huang E.J."/>
            <person name="Li L.F."/>
            <person name="Wei W."/>
            <person name="Gao Y.C."/>
            <person name="Liu J.Z."/>
            <person name="Shao H.Z."/>
            <person name="Wang X."/>
            <person name="Wang C.C."/>
            <person name="Yang T.C."/>
            <person name="Huo Q.B."/>
            <person name="Li W."/>
            <person name="Chen H.Y."/>
            <person name="Chen S.E."/>
            <person name="Zhou L.G."/>
            <person name="Ni X.B."/>
            <person name="Tian J.H."/>
            <person name="Sheng Y."/>
            <person name="Liu T."/>
            <person name="Pan Y.S."/>
            <person name="Xia L.Y."/>
            <person name="Li J."/>
            <person name="Zhao F."/>
            <person name="Cao W.C."/>
        </authorList>
    </citation>
    <scope>NUCLEOTIDE SEQUENCE</scope>
    <source>
        <strain evidence="2">Rmic-2018</strain>
    </source>
</reference>
<name>A0A9J6F4E5_RHIMP</name>
<evidence type="ECO:0000313" key="2">
    <source>
        <dbReference type="EMBL" id="KAH8041449.1"/>
    </source>
</evidence>
<dbReference type="AlphaFoldDB" id="A0A9J6F4E5"/>